<sequence>MGEFAVLAGASPCGIPAAQPCCGGRTSSACMSSMEVVVAGRSLGRVQNPVPRLKCSWVNSRSRCWVRLSGGSKWGGRGGGSRSGGNGRRSVFAARAQEQSESGVNWMNKGSPYSVLGVSPDCSEEDIKVAFRNRIKEFHPDVYKGTEDADAITQRVIRAYEMLTNESVERIYRRKNMDPFEEPECEAEDVFVFEMNCIGRGCPYPCVGRAPDIFKFAADTGCARAASQRGPGQGEDYDVQLAVGQCPRNCIYWVTPMQREVLENLMERALEGTTYSSEVVTLEALITRANYENGRYRPPKQKRQPTSTDQWVDWF</sequence>
<dbReference type="AlphaFoldDB" id="A0A8T0HXX2"/>
<evidence type="ECO:0000313" key="4">
    <source>
        <dbReference type="Proteomes" id="UP000822688"/>
    </source>
</evidence>
<evidence type="ECO:0000259" key="2">
    <source>
        <dbReference type="PROSITE" id="PS50076"/>
    </source>
</evidence>
<dbReference type="SMART" id="SM00271">
    <property type="entry name" value="DnaJ"/>
    <property type="match status" value="1"/>
</dbReference>
<dbReference type="InterPro" id="IPR036869">
    <property type="entry name" value="J_dom_sf"/>
</dbReference>
<dbReference type="PROSITE" id="PS50076">
    <property type="entry name" value="DNAJ_2"/>
    <property type="match status" value="1"/>
</dbReference>
<evidence type="ECO:0000313" key="3">
    <source>
        <dbReference type="EMBL" id="KAG0575992.1"/>
    </source>
</evidence>
<gene>
    <name evidence="3" type="ORF">KC19_5G046700</name>
</gene>
<keyword evidence="4" id="KW-1185">Reference proteome</keyword>
<organism evidence="3 4">
    <name type="scientific">Ceratodon purpureus</name>
    <name type="common">Fire moss</name>
    <name type="synonym">Dicranum purpureum</name>
    <dbReference type="NCBI Taxonomy" id="3225"/>
    <lineage>
        <taxon>Eukaryota</taxon>
        <taxon>Viridiplantae</taxon>
        <taxon>Streptophyta</taxon>
        <taxon>Embryophyta</taxon>
        <taxon>Bryophyta</taxon>
        <taxon>Bryophytina</taxon>
        <taxon>Bryopsida</taxon>
        <taxon>Dicranidae</taxon>
        <taxon>Pseudoditrichales</taxon>
        <taxon>Ditrichaceae</taxon>
        <taxon>Ceratodon</taxon>
    </lineage>
</organism>
<dbReference type="SUPFAM" id="SSF46565">
    <property type="entry name" value="Chaperone J-domain"/>
    <property type="match status" value="1"/>
</dbReference>
<feature type="region of interest" description="Disordered" evidence="1">
    <location>
        <begin position="294"/>
        <end position="315"/>
    </location>
</feature>
<comment type="caution">
    <text evidence="3">The sequence shown here is derived from an EMBL/GenBank/DDBJ whole genome shotgun (WGS) entry which is preliminary data.</text>
</comment>
<reference evidence="3" key="1">
    <citation type="submission" date="2020-06" db="EMBL/GenBank/DDBJ databases">
        <title>WGS assembly of Ceratodon purpureus strain R40.</title>
        <authorList>
            <person name="Carey S.B."/>
            <person name="Jenkins J."/>
            <person name="Shu S."/>
            <person name="Lovell J.T."/>
            <person name="Sreedasyam A."/>
            <person name="Maumus F."/>
            <person name="Tiley G.P."/>
            <person name="Fernandez-Pozo N."/>
            <person name="Barry K."/>
            <person name="Chen C."/>
            <person name="Wang M."/>
            <person name="Lipzen A."/>
            <person name="Daum C."/>
            <person name="Saski C.A."/>
            <person name="Payton A.C."/>
            <person name="Mcbreen J.C."/>
            <person name="Conrad R.E."/>
            <person name="Kollar L.M."/>
            <person name="Olsson S."/>
            <person name="Huttunen S."/>
            <person name="Landis J.B."/>
            <person name="Wickett N.J."/>
            <person name="Johnson M.G."/>
            <person name="Rensing S.A."/>
            <person name="Grimwood J."/>
            <person name="Schmutz J."/>
            <person name="Mcdaniel S.F."/>
        </authorList>
    </citation>
    <scope>NUCLEOTIDE SEQUENCE</scope>
    <source>
        <strain evidence="3">R40</strain>
    </source>
</reference>
<dbReference type="CDD" id="cd06257">
    <property type="entry name" value="DnaJ"/>
    <property type="match status" value="1"/>
</dbReference>
<dbReference type="EMBL" id="CM026425">
    <property type="protein sequence ID" value="KAG0575992.1"/>
    <property type="molecule type" value="Genomic_DNA"/>
</dbReference>
<protein>
    <recommendedName>
        <fullName evidence="2">J domain-containing protein</fullName>
    </recommendedName>
</protein>
<dbReference type="Gene3D" id="3.30.70.20">
    <property type="match status" value="1"/>
</dbReference>
<evidence type="ECO:0000256" key="1">
    <source>
        <dbReference type="SAM" id="MobiDB-lite"/>
    </source>
</evidence>
<dbReference type="InterPro" id="IPR001623">
    <property type="entry name" value="DnaJ_domain"/>
</dbReference>
<proteinExistence type="predicted"/>
<dbReference type="Proteomes" id="UP000822688">
    <property type="component" value="Chromosome 5"/>
</dbReference>
<dbReference type="PANTHER" id="PTHR44579">
    <property type="entry name" value="OS01G0730500 PROTEIN"/>
    <property type="match status" value="1"/>
</dbReference>
<dbReference type="PANTHER" id="PTHR44579:SF4">
    <property type="entry name" value="J DOMAIN-CONTAINING PROTEIN"/>
    <property type="match status" value="1"/>
</dbReference>
<feature type="domain" description="J" evidence="2">
    <location>
        <begin position="111"/>
        <end position="181"/>
    </location>
</feature>
<name>A0A8T0HXX2_CERPU</name>
<dbReference type="Gene3D" id="1.10.287.110">
    <property type="entry name" value="DnaJ domain"/>
    <property type="match status" value="1"/>
</dbReference>
<feature type="compositionally biased region" description="Polar residues" evidence="1">
    <location>
        <begin position="304"/>
        <end position="315"/>
    </location>
</feature>
<dbReference type="PRINTS" id="PR00625">
    <property type="entry name" value="JDOMAIN"/>
</dbReference>
<accession>A0A8T0HXX2</accession>
<dbReference type="Pfam" id="PF00226">
    <property type="entry name" value="DnaJ"/>
    <property type="match status" value="1"/>
</dbReference>